<accession>A0A094YVE6</accession>
<organism evidence="1 2">
    <name type="scientific">Latilactobacillus sakei</name>
    <name type="common">Lactobacillus sakei</name>
    <dbReference type="NCBI Taxonomy" id="1599"/>
    <lineage>
        <taxon>Bacteria</taxon>
        <taxon>Bacillati</taxon>
        <taxon>Bacillota</taxon>
        <taxon>Bacilli</taxon>
        <taxon>Lactobacillales</taxon>
        <taxon>Lactobacillaceae</taxon>
        <taxon>Latilactobacillus</taxon>
    </lineage>
</organism>
<dbReference type="Proteomes" id="UP000239650">
    <property type="component" value="Unassembled WGS sequence"/>
</dbReference>
<dbReference type="GeneID" id="57132752"/>
<proteinExistence type="predicted"/>
<reference evidence="1 2" key="1">
    <citation type="submission" date="2018-02" db="EMBL/GenBank/DDBJ databases">
        <authorList>
            <person name="Rodrigo-Torres L."/>
            <person name="Arahal R. D."/>
            <person name="Lucena T."/>
        </authorList>
    </citation>
    <scope>NUCLEOTIDE SEQUENCE [LARGE SCALE GENOMIC DNA]</scope>
    <source>
        <strain evidence="1 2">CECT 9267</strain>
    </source>
</reference>
<evidence type="ECO:0000313" key="2">
    <source>
        <dbReference type="Proteomes" id="UP000239650"/>
    </source>
</evidence>
<evidence type="ECO:0000313" key="1">
    <source>
        <dbReference type="EMBL" id="SPE23120.1"/>
    </source>
</evidence>
<gene>
    <name evidence="1" type="ORF">LAS9267_01922</name>
</gene>
<dbReference type="RefSeq" id="WP_035146683.1">
    <property type="nucleotide sequence ID" value="NZ_BJLN01000012.1"/>
</dbReference>
<dbReference type="AlphaFoldDB" id="A0A094YVE6"/>
<protein>
    <submittedName>
        <fullName evidence="1">Uncharacterized protein</fullName>
    </submittedName>
</protein>
<sequence>MASENDQAFARKLAQIEADSKLTILSSMNQTSDDGVKQYVVYTDYREGGQRESTNSIFVYTPYANVDKFGHSIVDFQAQLLFETNKWKNEMHITVLETLGAASRLAVYDYQNLGLAQLAVKAFCNLANKLEIETIDGNISTFDRESFNKVEHILTKYGFEVKAAPGEASGTFVKRR</sequence>
<comment type="caution">
    <text evidence="1">The sequence shown here is derived from an EMBL/GenBank/DDBJ whole genome shotgun (WGS) entry which is preliminary data.</text>
</comment>
<dbReference type="EMBL" id="OKRC01000011">
    <property type="protein sequence ID" value="SPE23120.1"/>
    <property type="molecule type" value="Genomic_DNA"/>
</dbReference>
<name>A0A094YVE6_LATSK</name>